<keyword evidence="2" id="KW-0812">Transmembrane</keyword>
<gene>
    <name evidence="4" type="ORF">IAR63_17545</name>
</gene>
<proteinExistence type="predicted"/>
<dbReference type="InterPro" id="IPR011528">
    <property type="entry name" value="NERD"/>
</dbReference>
<evidence type="ECO:0000313" key="5">
    <source>
        <dbReference type="Proteomes" id="UP000516013"/>
    </source>
</evidence>
<evidence type="ECO:0000259" key="3">
    <source>
        <dbReference type="Pfam" id="PF08378"/>
    </source>
</evidence>
<feature type="domain" description="NERD" evidence="3">
    <location>
        <begin position="431"/>
        <end position="550"/>
    </location>
</feature>
<evidence type="ECO:0000256" key="1">
    <source>
        <dbReference type="SAM" id="Coils"/>
    </source>
</evidence>
<dbReference type="AlphaFoldDB" id="A0A7H0F5T4"/>
<keyword evidence="1" id="KW-0175">Coiled coil</keyword>
<sequence>MINKLIGKILHTSTKKQALTRLSIIATIATGIGGIIASNIHEDYWNKTIFRVQTVDFNILSHTLPTKLSYALIKRNSEEVQRTLNSNYSLFGLVLTDPTGKKIITYSGKNSSISRPWKAYLDPEKLKNHPFDVLLDPPPLFPERIYDDPHVTESTPTKLINNGRIIGRIYYVRIPKRTFKDDIIKWISNPFSSSGWIESYLVTIIAIIIVIILINLERTFVQEREQQLKEDNRRLQIDLAEKIQGRELQQAQIDSQRSQFEQESQELRNRINVLNQSIHQLQSESENRLSELQKRLSNTQLESQQNLDQQQKYEDRIQLLTRQLNEQKDNQSEELKHQISQAQFELNSLQIREDQYRQLVNDLQQQINQKDDQEQQLQSQVRDLQNSVNTYQEEEKRLQKQIEDSKSESENLATIIEQYKEEINRHDLNHFEKEIQKVLTKSFPNSRIETQFDVGENTDNYSKFTDFIVIFKRACVVIEAKSYKGMITPNESDAKNGRWVCKTKKRDVEILSCWGKNPYQQVKTYRDAIRNNKNLQIGSPNQVYGIVVFPSDSSIHEELIQMGLHYRVTTLNNLVATINQLNRQVK</sequence>
<dbReference type="PANTHER" id="PTHR43941:SF1">
    <property type="entry name" value="STRUCTURAL MAINTENANCE OF CHROMOSOMES PROTEIN 2"/>
    <property type="match status" value="1"/>
</dbReference>
<geneLocation type="plasmid" evidence="4 5">
    <name>p-r.curvispora1</name>
</geneLocation>
<keyword evidence="2" id="KW-1133">Transmembrane helix</keyword>
<dbReference type="Proteomes" id="UP000516013">
    <property type="component" value="Plasmid p-r.curvispora1"/>
</dbReference>
<protein>
    <submittedName>
        <fullName evidence="4">NERD domain-containing protein</fullName>
    </submittedName>
</protein>
<accession>A0A7H0F5T4</accession>
<evidence type="ECO:0000313" key="4">
    <source>
        <dbReference type="EMBL" id="QNP31400.1"/>
    </source>
</evidence>
<dbReference type="RefSeq" id="WP_187707570.1">
    <property type="nucleotide sequence ID" value="NZ_CP060823.1"/>
</dbReference>
<reference evidence="4 5" key="1">
    <citation type="submission" date="2020-08" db="EMBL/GenBank/DDBJ databases">
        <title>Complete genome sequence of Raphidiopsis curvispora isolated from drinking water reservoir in South Korea.</title>
        <authorList>
            <person name="Jeong J."/>
        </authorList>
    </citation>
    <scope>NUCLEOTIDE SEQUENCE [LARGE SCALE GENOMIC DNA]</scope>
    <source>
        <strain evidence="4 5">GIHE-G1</strain>
        <plasmid evidence="4 5">p-r.curvispora1</plasmid>
    </source>
</reference>
<feature type="transmembrane region" description="Helical" evidence="2">
    <location>
        <begin position="21"/>
        <end position="40"/>
    </location>
</feature>
<dbReference type="KEGG" id="ccur:IAR63_17545"/>
<dbReference type="EMBL" id="CP060823">
    <property type="protein sequence ID" value="QNP31400.1"/>
    <property type="molecule type" value="Genomic_DNA"/>
</dbReference>
<keyword evidence="2" id="KW-0472">Membrane</keyword>
<dbReference type="Pfam" id="PF08378">
    <property type="entry name" value="NERD"/>
    <property type="match status" value="1"/>
</dbReference>
<dbReference type="GO" id="GO:0003682">
    <property type="term" value="F:chromatin binding"/>
    <property type="evidence" value="ECO:0007669"/>
    <property type="project" value="TreeGrafter"/>
</dbReference>
<name>A0A7H0F5T4_9CYAN</name>
<dbReference type="GO" id="GO:0000785">
    <property type="term" value="C:chromatin"/>
    <property type="evidence" value="ECO:0007669"/>
    <property type="project" value="TreeGrafter"/>
</dbReference>
<keyword evidence="5" id="KW-1185">Reference proteome</keyword>
<organism evidence="4 5">
    <name type="scientific">Cylindrospermopsis curvispora GIHE-G1</name>
    <dbReference type="NCBI Taxonomy" id="2666332"/>
    <lineage>
        <taxon>Bacteria</taxon>
        <taxon>Bacillati</taxon>
        <taxon>Cyanobacteriota</taxon>
        <taxon>Cyanophyceae</taxon>
        <taxon>Nostocales</taxon>
        <taxon>Aphanizomenonaceae</taxon>
        <taxon>Cylindrospermopsis</taxon>
    </lineage>
</organism>
<dbReference type="PANTHER" id="PTHR43941">
    <property type="entry name" value="STRUCTURAL MAINTENANCE OF CHROMOSOMES PROTEIN 2"/>
    <property type="match status" value="1"/>
</dbReference>
<feature type="transmembrane region" description="Helical" evidence="2">
    <location>
        <begin position="196"/>
        <end position="216"/>
    </location>
</feature>
<keyword evidence="4" id="KW-0614">Plasmid</keyword>
<dbReference type="GO" id="GO:0000793">
    <property type="term" value="C:condensed chromosome"/>
    <property type="evidence" value="ECO:0007669"/>
    <property type="project" value="TreeGrafter"/>
</dbReference>
<feature type="coiled-coil region" evidence="1">
    <location>
        <begin position="250"/>
        <end position="422"/>
    </location>
</feature>
<evidence type="ECO:0000256" key="2">
    <source>
        <dbReference type="SAM" id="Phobius"/>
    </source>
</evidence>
<dbReference type="GO" id="GO:0000796">
    <property type="term" value="C:condensin complex"/>
    <property type="evidence" value="ECO:0007669"/>
    <property type="project" value="TreeGrafter"/>
</dbReference>